<dbReference type="Gene3D" id="1.10.150.20">
    <property type="entry name" value="5' to 3' exonuclease, C-terminal subdomain"/>
    <property type="match status" value="1"/>
</dbReference>
<dbReference type="SMART" id="SM00487">
    <property type="entry name" value="DEXDc"/>
    <property type="match status" value="1"/>
</dbReference>
<comment type="subcellular location">
    <subcellularLocation>
        <location evidence="1">Nucleus</location>
    </subcellularLocation>
</comment>
<dbReference type="SMART" id="SM00490">
    <property type="entry name" value="HELICc"/>
    <property type="match status" value="1"/>
</dbReference>
<name>A0AAD8CCG5_BIOPF</name>
<dbReference type="EMBL" id="JASAOG010000001">
    <property type="protein sequence ID" value="KAK0070259.1"/>
    <property type="molecule type" value="Genomic_DNA"/>
</dbReference>
<dbReference type="GO" id="GO:0016787">
    <property type="term" value="F:hydrolase activity"/>
    <property type="evidence" value="ECO:0007669"/>
    <property type="project" value="UniProtKB-KW"/>
</dbReference>
<dbReference type="Pfam" id="PF00270">
    <property type="entry name" value="DEAD"/>
    <property type="match status" value="1"/>
</dbReference>
<dbReference type="Pfam" id="PF14520">
    <property type="entry name" value="HHH_5"/>
    <property type="match status" value="1"/>
</dbReference>
<dbReference type="InterPro" id="IPR050474">
    <property type="entry name" value="Hel308_SKI2-like"/>
</dbReference>
<keyword evidence="5 13" id="KW-0347">Helicase</keyword>
<accession>A0AAD8CCG5</accession>
<dbReference type="PANTHER" id="PTHR47961">
    <property type="entry name" value="DNA POLYMERASE THETA, PUTATIVE (AFU_ORTHOLOGUE AFUA_1G05260)-RELATED"/>
    <property type="match status" value="1"/>
</dbReference>
<evidence type="ECO:0000313" key="13">
    <source>
        <dbReference type="EMBL" id="KAK0070259.1"/>
    </source>
</evidence>
<keyword evidence="8" id="KW-0539">Nucleus</keyword>
<dbReference type="InterPro" id="IPR014001">
    <property type="entry name" value="Helicase_ATP-bd"/>
</dbReference>
<keyword evidence="14" id="KW-1185">Reference proteome</keyword>
<dbReference type="FunFam" id="3.40.50.300:FF:001293">
    <property type="entry name" value="helicase POLQ-like isoform X5"/>
    <property type="match status" value="1"/>
</dbReference>
<dbReference type="PROSITE" id="PS51192">
    <property type="entry name" value="HELICASE_ATP_BIND_1"/>
    <property type="match status" value="1"/>
</dbReference>
<dbReference type="Gene3D" id="1.10.3380.20">
    <property type="match status" value="1"/>
</dbReference>
<organism evidence="13 14">
    <name type="scientific">Biomphalaria pfeifferi</name>
    <name type="common">Bloodfluke planorb</name>
    <name type="synonym">Freshwater snail</name>
    <dbReference type="NCBI Taxonomy" id="112525"/>
    <lineage>
        <taxon>Eukaryota</taxon>
        <taxon>Metazoa</taxon>
        <taxon>Spiralia</taxon>
        <taxon>Lophotrochozoa</taxon>
        <taxon>Mollusca</taxon>
        <taxon>Gastropoda</taxon>
        <taxon>Heterobranchia</taxon>
        <taxon>Euthyneura</taxon>
        <taxon>Panpulmonata</taxon>
        <taxon>Hygrophila</taxon>
        <taxon>Lymnaeoidea</taxon>
        <taxon>Planorbidae</taxon>
        <taxon>Biomphalaria</taxon>
    </lineage>
</organism>
<dbReference type="SUPFAM" id="SSF158702">
    <property type="entry name" value="Sec63 N-terminal domain-like"/>
    <property type="match status" value="1"/>
</dbReference>
<evidence type="ECO:0000256" key="8">
    <source>
        <dbReference type="ARBA" id="ARBA00023242"/>
    </source>
</evidence>
<gene>
    <name evidence="13" type="ORF">Bpfe_000242</name>
</gene>
<feature type="domain" description="Helicase ATP-binding" evidence="11">
    <location>
        <begin position="251"/>
        <end position="424"/>
    </location>
</feature>
<dbReference type="InterPro" id="IPR027417">
    <property type="entry name" value="P-loop_NTPase"/>
</dbReference>
<dbReference type="GO" id="GO:0006281">
    <property type="term" value="P:DNA repair"/>
    <property type="evidence" value="ECO:0007669"/>
    <property type="project" value="UniProtKB-KW"/>
</dbReference>
<dbReference type="PANTHER" id="PTHR47961:SF12">
    <property type="entry name" value="HELICASE POLQ-LIKE"/>
    <property type="match status" value="1"/>
</dbReference>
<dbReference type="SUPFAM" id="SSF52540">
    <property type="entry name" value="P-loop containing nucleoside triphosphate hydrolases"/>
    <property type="match status" value="1"/>
</dbReference>
<evidence type="ECO:0000256" key="6">
    <source>
        <dbReference type="ARBA" id="ARBA00022840"/>
    </source>
</evidence>
<evidence type="ECO:0000256" key="9">
    <source>
        <dbReference type="ARBA" id="ARBA00048988"/>
    </source>
</evidence>
<dbReference type="InterPro" id="IPR011545">
    <property type="entry name" value="DEAD/DEAH_box_helicase_dom"/>
</dbReference>
<dbReference type="PROSITE" id="PS51194">
    <property type="entry name" value="HELICASE_CTER"/>
    <property type="match status" value="1"/>
</dbReference>
<dbReference type="Pfam" id="PF21099">
    <property type="entry name" value="POLQ_helical"/>
    <property type="match status" value="1"/>
</dbReference>
<reference evidence="13" key="2">
    <citation type="submission" date="2023-04" db="EMBL/GenBank/DDBJ databases">
        <authorList>
            <person name="Bu L."/>
            <person name="Lu L."/>
            <person name="Laidemitt M.R."/>
            <person name="Zhang S.M."/>
            <person name="Mutuku M."/>
            <person name="Mkoji G."/>
            <person name="Steinauer M."/>
            <person name="Loker E.S."/>
        </authorList>
    </citation>
    <scope>NUCLEOTIDE SEQUENCE</scope>
    <source>
        <strain evidence="13">KasaAsao</strain>
        <tissue evidence="13">Whole Snail</tissue>
    </source>
</reference>
<dbReference type="Gene3D" id="3.40.50.300">
    <property type="entry name" value="P-loop containing nucleotide triphosphate hydrolases"/>
    <property type="match status" value="2"/>
</dbReference>
<dbReference type="InterPro" id="IPR046931">
    <property type="entry name" value="HTH_61"/>
</dbReference>
<evidence type="ECO:0000313" key="14">
    <source>
        <dbReference type="Proteomes" id="UP001233172"/>
    </source>
</evidence>
<dbReference type="Pfam" id="PF00271">
    <property type="entry name" value="Helicase_C"/>
    <property type="match status" value="1"/>
</dbReference>
<evidence type="ECO:0000256" key="1">
    <source>
        <dbReference type="ARBA" id="ARBA00004123"/>
    </source>
</evidence>
<dbReference type="CDD" id="cd18795">
    <property type="entry name" value="SF2_C_Ski2"/>
    <property type="match status" value="1"/>
</dbReference>
<reference evidence="13" key="1">
    <citation type="journal article" date="2023" name="PLoS Negl. Trop. Dis.">
        <title>A genome sequence for Biomphalaria pfeifferi, the major vector snail for the human-infecting parasite Schistosoma mansoni.</title>
        <authorList>
            <person name="Bu L."/>
            <person name="Lu L."/>
            <person name="Laidemitt M.R."/>
            <person name="Zhang S.M."/>
            <person name="Mutuku M."/>
            <person name="Mkoji G."/>
            <person name="Steinauer M."/>
            <person name="Loker E.S."/>
        </authorList>
    </citation>
    <scope>NUCLEOTIDE SEQUENCE</scope>
    <source>
        <strain evidence="13">KasaAsao</strain>
    </source>
</reference>
<evidence type="ECO:0000256" key="3">
    <source>
        <dbReference type="ARBA" id="ARBA00022763"/>
    </source>
</evidence>
<evidence type="ECO:0000256" key="2">
    <source>
        <dbReference type="ARBA" id="ARBA00022741"/>
    </source>
</evidence>
<dbReference type="CDD" id="cd18026">
    <property type="entry name" value="DEXHc_POLQ-like"/>
    <property type="match status" value="1"/>
</dbReference>
<dbReference type="InterPro" id="IPR048960">
    <property type="entry name" value="POLQ-like_helical"/>
</dbReference>
<feature type="region of interest" description="Disordered" evidence="10">
    <location>
        <begin position="1"/>
        <end position="35"/>
    </location>
</feature>
<feature type="domain" description="Helicase C-terminal" evidence="12">
    <location>
        <begin position="472"/>
        <end position="666"/>
    </location>
</feature>
<comment type="caution">
    <text evidence="13">The sequence shown here is derived from an EMBL/GenBank/DDBJ whole genome shotgun (WGS) entry which is preliminary data.</text>
</comment>
<proteinExistence type="predicted"/>
<comment type="catalytic activity">
    <reaction evidence="9">
        <text>ATP + H2O = ADP + phosphate + H(+)</text>
        <dbReference type="Rhea" id="RHEA:13065"/>
        <dbReference type="ChEBI" id="CHEBI:15377"/>
        <dbReference type="ChEBI" id="CHEBI:15378"/>
        <dbReference type="ChEBI" id="CHEBI:30616"/>
        <dbReference type="ChEBI" id="CHEBI:43474"/>
        <dbReference type="ChEBI" id="CHEBI:456216"/>
        <dbReference type="EC" id="5.6.2.4"/>
    </reaction>
</comment>
<dbReference type="FunFam" id="1.10.3380.20:FF:000002">
    <property type="entry name" value="helicase POLQ-like isoform X1"/>
    <property type="match status" value="1"/>
</dbReference>
<dbReference type="InterPro" id="IPR001650">
    <property type="entry name" value="Helicase_C-like"/>
</dbReference>
<keyword evidence="3" id="KW-0227">DNA damage</keyword>
<dbReference type="FunFam" id="3.40.50.300:FF:000813">
    <property type="entry name" value="helicase POLQ-like isoform X1"/>
    <property type="match status" value="1"/>
</dbReference>
<keyword evidence="6" id="KW-0067">ATP-binding</keyword>
<sequence>MFVSPMSTKPKYRKRAYEQSNADPVQSLSNSVSDIENPHKKSLLCTATNTETHSIKKNGCSEEVDIWSMKQNNCDTIYLSDESDLFEDDQDCLIEKFTGMKYELTSGVTSESCRNDSKNKNISQIESSIKTCNASPRISCENIDVHDSNNSSEMKANISLINKTVSLKEKLKNKLKQNAATATTTFFLDKEEEMKEKALQQARIEASQIRKEGTSVDIGSFFGLPSKVEQLFETNRGIKKLYDWQVECLQLKAVQERKNLIYSLPTSGGKTLVAEILIMKELLCYQRDCMLILPFVSIVQEKVQIISEFANELDFIVEEYAGSKGRFPPTKRQKKKSLYIATIEKAHSIVNSLIESNRIYCLGLVVVDELHMIGEGNSRGATLESTLLKILTVKCATQIIGMSATLNNIKDLQTFLQAEVYSNDFRPVTLQEYIKVEDNIFKVNSKALDEDGLLEHERILTFPYTKEITQEDPDHLLGLVTEVIPEKSCLIFCATKKNCENVALLLSKLMCNHQRHLLEVNKDKRRQLLRELQQDGEGKLCPVLEYTVHFGIAYHHSGLTMDERRLIEEAYTSGVLCLLTCTSTLAAGVNLPAKRVILRSPYIGSSFIKFNQYKQMIGRAGRAGIDTSGESILIINSKDKMKVKKLLESPQDHCHSSLGYESGKGIKFFLLSAIGLKIVSTTKEAFEVMKKSLLHIQSLERDIEINSATAEALQFLLDTKLVAQTKSLDIVTLEEIFSLQVTQLGKATFKGSIDHAISCRLYEDLSQAKESLNLTSHLHLIYLVTPYDLAGVITPDWTIYFKQFCKLSDLEMKAAEIIGVPESYIGLKASGQTSRKKVCQTTLHRFYLALMLWQLWNQKSIWEVATNFSQTRGFLQNLLSQSASFASCVFHFCQELEDLWAYQDLLSNFVKKLAYCVTSELLPLMEIPGIKLARAKQLYAAGYQNVTLIAAADIPHLTACVPYLSKRSAKQIISAAKNVVEEKKAALLEEMETLVIVST</sequence>
<protein>
    <submittedName>
        <fullName evidence="13">Helicase POLQ-like isoform X1</fullName>
    </submittedName>
</protein>
<dbReference type="GO" id="GO:0003676">
    <property type="term" value="F:nucleic acid binding"/>
    <property type="evidence" value="ECO:0007669"/>
    <property type="project" value="InterPro"/>
</dbReference>
<evidence type="ECO:0000259" key="11">
    <source>
        <dbReference type="PROSITE" id="PS51192"/>
    </source>
</evidence>
<dbReference type="Pfam" id="PF20470">
    <property type="entry name" value="HTH_61"/>
    <property type="match status" value="1"/>
</dbReference>
<keyword evidence="4" id="KW-0378">Hydrolase</keyword>
<dbReference type="GO" id="GO:0005634">
    <property type="term" value="C:nucleus"/>
    <property type="evidence" value="ECO:0007669"/>
    <property type="project" value="UniProtKB-SubCell"/>
</dbReference>
<evidence type="ECO:0000256" key="4">
    <source>
        <dbReference type="ARBA" id="ARBA00022801"/>
    </source>
</evidence>
<dbReference type="GO" id="GO:0043138">
    <property type="term" value="F:3'-5' DNA helicase activity"/>
    <property type="evidence" value="ECO:0007669"/>
    <property type="project" value="UniProtKB-EC"/>
</dbReference>
<feature type="compositionally biased region" description="Polar residues" evidence="10">
    <location>
        <begin position="18"/>
        <end position="34"/>
    </location>
</feature>
<evidence type="ECO:0000256" key="7">
    <source>
        <dbReference type="ARBA" id="ARBA00023204"/>
    </source>
</evidence>
<keyword evidence="2" id="KW-0547">Nucleotide-binding</keyword>
<evidence type="ECO:0000256" key="5">
    <source>
        <dbReference type="ARBA" id="ARBA00022806"/>
    </source>
</evidence>
<evidence type="ECO:0000256" key="10">
    <source>
        <dbReference type="SAM" id="MobiDB-lite"/>
    </source>
</evidence>
<dbReference type="Proteomes" id="UP001233172">
    <property type="component" value="Unassembled WGS sequence"/>
</dbReference>
<evidence type="ECO:0000259" key="12">
    <source>
        <dbReference type="PROSITE" id="PS51194"/>
    </source>
</evidence>
<dbReference type="AlphaFoldDB" id="A0AAD8CCG5"/>
<dbReference type="GO" id="GO:0005524">
    <property type="term" value="F:ATP binding"/>
    <property type="evidence" value="ECO:0007669"/>
    <property type="project" value="UniProtKB-KW"/>
</dbReference>
<keyword evidence="7" id="KW-0234">DNA repair</keyword>